<dbReference type="SUPFAM" id="SSF52029">
    <property type="entry name" value="GroEL apical domain-like"/>
    <property type="match status" value="1"/>
</dbReference>
<reference evidence="2 3" key="1">
    <citation type="submission" date="2018-10" db="EMBL/GenBank/DDBJ databases">
        <title>Tessaracoccus antarcticuss sp. nov., isolated from sediment.</title>
        <authorList>
            <person name="Zhou L.Y."/>
            <person name="Du Z.J."/>
        </authorList>
    </citation>
    <scope>NUCLEOTIDE SEQUENCE [LARGE SCALE GENOMIC DNA]</scope>
    <source>
        <strain evidence="2 3">JDX10</strain>
    </source>
</reference>
<proteinExistence type="predicted"/>
<gene>
    <name evidence="2" type="ORF">EAX62_13435</name>
</gene>
<dbReference type="RefSeq" id="WP_121902247.1">
    <property type="nucleotide sequence ID" value="NZ_REFW01000004.1"/>
</dbReference>
<keyword evidence="1" id="KW-0812">Transmembrane</keyword>
<keyword evidence="3" id="KW-1185">Reference proteome</keyword>
<evidence type="ECO:0000313" key="3">
    <source>
        <dbReference type="Proteomes" id="UP000275256"/>
    </source>
</evidence>
<sequence length="217" mass="22769">MGDWMGVVVAVAIGVPLLLLAVWVDARRRRRMDEELASAPLRGDPRVDALIPGYVTQEAVDALPRPGGSQAPPPGPAHGVRMGFGHLDPDFATDGGVAALTDAAVLMVGDDVETMRELLGPLATATPERPLVIVASAFHPDVLASLKANRRVTHLPVVAVAANPAELMQLQDLVGGEVLSSADLKAGWLPSGAWGRALSWRSDMASTHVVGDHRPKG</sequence>
<dbReference type="AlphaFoldDB" id="A0A3M0GB50"/>
<dbReference type="Gene3D" id="3.50.7.10">
    <property type="entry name" value="GroEL"/>
    <property type="match status" value="1"/>
</dbReference>
<keyword evidence="1" id="KW-1133">Transmembrane helix</keyword>
<name>A0A3M0GB50_9ACTN</name>
<comment type="caution">
    <text evidence="2">The sequence shown here is derived from an EMBL/GenBank/DDBJ whole genome shotgun (WGS) entry which is preliminary data.</text>
</comment>
<protein>
    <submittedName>
        <fullName evidence="2">Uncharacterized protein</fullName>
    </submittedName>
</protein>
<keyword evidence="1" id="KW-0472">Membrane</keyword>
<dbReference type="OrthoDB" id="3729402at2"/>
<feature type="transmembrane region" description="Helical" evidence="1">
    <location>
        <begin position="6"/>
        <end position="24"/>
    </location>
</feature>
<dbReference type="Proteomes" id="UP000275256">
    <property type="component" value="Unassembled WGS sequence"/>
</dbReference>
<dbReference type="EMBL" id="REFW01000004">
    <property type="protein sequence ID" value="RMB58209.1"/>
    <property type="molecule type" value="Genomic_DNA"/>
</dbReference>
<evidence type="ECO:0000256" key="1">
    <source>
        <dbReference type="SAM" id="Phobius"/>
    </source>
</evidence>
<accession>A0A3M0GB50</accession>
<organism evidence="2 3">
    <name type="scientific">Tessaracoccus antarcticus</name>
    <dbReference type="NCBI Taxonomy" id="2479848"/>
    <lineage>
        <taxon>Bacteria</taxon>
        <taxon>Bacillati</taxon>
        <taxon>Actinomycetota</taxon>
        <taxon>Actinomycetes</taxon>
        <taxon>Propionibacteriales</taxon>
        <taxon>Propionibacteriaceae</taxon>
        <taxon>Tessaracoccus</taxon>
    </lineage>
</organism>
<dbReference type="InterPro" id="IPR027409">
    <property type="entry name" value="GroEL-like_apical_dom_sf"/>
</dbReference>
<evidence type="ECO:0000313" key="2">
    <source>
        <dbReference type="EMBL" id="RMB58209.1"/>
    </source>
</evidence>